<accession>A0A7Y9I774</accession>
<keyword evidence="2" id="KW-1185">Reference proteome</keyword>
<dbReference type="Proteomes" id="UP000569914">
    <property type="component" value="Unassembled WGS sequence"/>
</dbReference>
<sequence length="329" mass="35247">MNGSPRCRDRLIMVGRLVSILIMVGVLAGCTGPGQRTAAPPDDWRTEQYRDVTFRVPAEWGYAYEPGPDWCRGGLPDAGRSRPYVSLGEPRARLELACPALPDDLITEHVAVLSTVTSWPTTPPYDRPDGRTKIGNGFWEVIRTVESVRLRVISRDAGLAQQIIDSAAPAGDTAPCRPDHPVITDHGYRPQLAGDLGVVDRITLCQYELGRTQEAGGVRAAGVLTGTAAQKLIKTVAAAPAWNGAGCPAAEEHWPDLTVVLRVHDAAGLRELILRQGTCSNGAGPVLGGFDDGRTVRAATKATCRAVFVAPLRIDSGGSSVFERCVPRR</sequence>
<dbReference type="PROSITE" id="PS51257">
    <property type="entry name" value="PROKAR_LIPOPROTEIN"/>
    <property type="match status" value="1"/>
</dbReference>
<gene>
    <name evidence="1" type="ORF">BKA15_002585</name>
</gene>
<comment type="caution">
    <text evidence="1">The sequence shown here is derived from an EMBL/GenBank/DDBJ whole genome shotgun (WGS) entry which is preliminary data.</text>
</comment>
<organism evidence="1 2">
    <name type="scientific">Microlunatus parietis</name>
    <dbReference type="NCBI Taxonomy" id="682979"/>
    <lineage>
        <taxon>Bacteria</taxon>
        <taxon>Bacillati</taxon>
        <taxon>Actinomycetota</taxon>
        <taxon>Actinomycetes</taxon>
        <taxon>Propionibacteriales</taxon>
        <taxon>Propionibacteriaceae</taxon>
        <taxon>Microlunatus</taxon>
    </lineage>
</organism>
<dbReference type="AlphaFoldDB" id="A0A7Y9I774"/>
<reference evidence="1 2" key="1">
    <citation type="submission" date="2020-07" db="EMBL/GenBank/DDBJ databases">
        <title>Sequencing the genomes of 1000 actinobacteria strains.</title>
        <authorList>
            <person name="Klenk H.-P."/>
        </authorList>
    </citation>
    <scope>NUCLEOTIDE SEQUENCE [LARGE SCALE GENOMIC DNA]</scope>
    <source>
        <strain evidence="1 2">DSM 22083</strain>
    </source>
</reference>
<evidence type="ECO:0000313" key="1">
    <source>
        <dbReference type="EMBL" id="NYE71256.1"/>
    </source>
</evidence>
<dbReference type="RefSeq" id="WP_179751276.1">
    <property type="nucleotide sequence ID" value="NZ_JACCBU010000001.1"/>
</dbReference>
<protein>
    <submittedName>
        <fullName evidence="1">Uncharacterized protein</fullName>
    </submittedName>
</protein>
<name>A0A7Y9I774_9ACTN</name>
<proteinExistence type="predicted"/>
<dbReference type="EMBL" id="JACCBU010000001">
    <property type="protein sequence ID" value="NYE71256.1"/>
    <property type="molecule type" value="Genomic_DNA"/>
</dbReference>
<evidence type="ECO:0000313" key="2">
    <source>
        <dbReference type="Proteomes" id="UP000569914"/>
    </source>
</evidence>